<feature type="compositionally biased region" description="Low complexity" evidence="1">
    <location>
        <begin position="138"/>
        <end position="151"/>
    </location>
</feature>
<keyword evidence="4" id="KW-1185">Reference proteome</keyword>
<evidence type="ECO:0000313" key="3">
    <source>
        <dbReference type="EMBL" id="CAJ0965980.1"/>
    </source>
</evidence>
<dbReference type="EMBL" id="CAUEEQ010071052">
    <property type="protein sequence ID" value="CAJ0965980.1"/>
    <property type="molecule type" value="Genomic_DNA"/>
</dbReference>
<organism evidence="3 4">
    <name type="scientific">Ranitomeya imitator</name>
    <name type="common">mimic poison frog</name>
    <dbReference type="NCBI Taxonomy" id="111125"/>
    <lineage>
        <taxon>Eukaryota</taxon>
        <taxon>Metazoa</taxon>
        <taxon>Chordata</taxon>
        <taxon>Craniata</taxon>
        <taxon>Vertebrata</taxon>
        <taxon>Euteleostomi</taxon>
        <taxon>Amphibia</taxon>
        <taxon>Batrachia</taxon>
        <taxon>Anura</taxon>
        <taxon>Neobatrachia</taxon>
        <taxon>Hyloidea</taxon>
        <taxon>Dendrobatidae</taxon>
        <taxon>Dendrobatinae</taxon>
        <taxon>Ranitomeya</taxon>
    </lineage>
</organism>
<name>A0ABN9MI57_9NEOB</name>
<comment type="caution">
    <text evidence="3">The sequence shown here is derived from an EMBL/GenBank/DDBJ whole genome shotgun (WGS) entry which is preliminary data.</text>
</comment>
<proteinExistence type="predicted"/>
<gene>
    <name evidence="3" type="ORF">RIMI_LOCUS20818305</name>
</gene>
<accession>A0ABN9MI57</accession>
<feature type="compositionally biased region" description="Polar residues" evidence="1">
    <location>
        <begin position="124"/>
        <end position="133"/>
    </location>
</feature>
<reference evidence="3" key="1">
    <citation type="submission" date="2023-07" db="EMBL/GenBank/DDBJ databases">
        <authorList>
            <person name="Stuckert A."/>
        </authorList>
    </citation>
    <scope>NUCLEOTIDE SEQUENCE</scope>
</reference>
<sequence>MNINTNPDSRYRKIIETRDRNSDTPNIVRYPILAFPTRKSFVKSINTSLVNGIVVMATTPQLMNTTLSPVNTTTKSQEQILYQSAGAIVAAIVVGVIIIFSLVLISLKMYNRRTRTERELGLKSTKTTNTPSTRAHHSSISQPTSVSSVPPDIHLENR</sequence>
<dbReference type="PANTHER" id="PTHR35974:SF1">
    <property type="entry name" value="NONCOMPACT MYELIN-ASSOCIATED PROTEIN"/>
    <property type="match status" value="1"/>
</dbReference>
<dbReference type="Proteomes" id="UP001176940">
    <property type="component" value="Unassembled WGS sequence"/>
</dbReference>
<evidence type="ECO:0000313" key="4">
    <source>
        <dbReference type="Proteomes" id="UP001176940"/>
    </source>
</evidence>
<feature type="region of interest" description="Disordered" evidence="1">
    <location>
        <begin position="120"/>
        <end position="158"/>
    </location>
</feature>
<protein>
    <recommendedName>
        <fullName evidence="5">Noncompact myelin-associated protein</fullName>
    </recommendedName>
</protein>
<keyword evidence="2" id="KW-1133">Transmembrane helix</keyword>
<evidence type="ECO:0008006" key="5">
    <source>
        <dbReference type="Google" id="ProtNLM"/>
    </source>
</evidence>
<keyword evidence="2" id="KW-0812">Transmembrane</keyword>
<evidence type="ECO:0000256" key="2">
    <source>
        <dbReference type="SAM" id="Phobius"/>
    </source>
</evidence>
<feature type="transmembrane region" description="Helical" evidence="2">
    <location>
        <begin position="80"/>
        <end position="105"/>
    </location>
</feature>
<dbReference type="PANTHER" id="PTHR35974">
    <property type="entry name" value="NONCOMPACT MYELIN-ASSOCIATED PROTEIN"/>
    <property type="match status" value="1"/>
</dbReference>
<dbReference type="InterPro" id="IPR038940">
    <property type="entry name" value="NCMAP"/>
</dbReference>
<evidence type="ECO:0000256" key="1">
    <source>
        <dbReference type="SAM" id="MobiDB-lite"/>
    </source>
</evidence>
<keyword evidence="2" id="KW-0472">Membrane</keyword>